<dbReference type="GO" id="GO:0016746">
    <property type="term" value="F:acyltransferase activity"/>
    <property type="evidence" value="ECO:0007669"/>
    <property type="project" value="TreeGrafter"/>
</dbReference>
<dbReference type="AlphaFoldDB" id="A0A8C4T3J0"/>
<reference evidence="2" key="1">
    <citation type="submission" date="2021-06" db="EMBL/GenBank/DDBJ databases">
        <authorList>
            <consortium name="Wellcome Sanger Institute Data Sharing"/>
        </authorList>
    </citation>
    <scope>NUCLEOTIDE SEQUENCE [LARGE SCALE GENOMIC DNA]</scope>
</reference>
<dbReference type="Ensembl" id="ENSECRT00000026919.1">
    <property type="protein sequence ID" value="ENSECRP00000026371.1"/>
    <property type="gene ID" value="ENSECRG00000017722.1"/>
</dbReference>
<keyword evidence="3" id="KW-1185">Reference proteome</keyword>
<dbReference type="Proteomes" id="UP000694620">
    <property type="component" value="Chromosome 13"/>
</dbReference>
<dbReference type="InterPro" id="IPR049941">
    <property type="entry name" value="LPLAT_7/PORCN-like"/>
</dbReference>
<evidence type="ECO:0000313" key="3">
    <source>
        <dbReference type="Proteomes" id="UP000694620"/>
    </source>
</evidence>
<reference evidence="2" key="2">
    <citation type="submission" date="2025-08" db="UniProtKB">
        <authorList>
            <consortium name="Ensembl"/>
        </authorList>
    </citation>
    <scope>IDENTIFICATION</scope>
</reference>
<gene>
    <name evidence="2" type="primary">MBOAT1</name>
</gene>
<keyword evidence="1" id="KW-1133">Transmembrane helix</keyword>
<keyword evidence="1" id="KW-0812">Transmembrane</keyword>
<dbReference type="GeneTree" id="ENSGT01030000234564"/>
<dbReference type="PANTHER" id="PTHR13906">
    <property type="entry name" value="PORCUPINE"/>
    <property type="match status" value="1"/>
</dbReference>
<dbReference type="GO" id="GO:0030258">
    <property type="term" value="P:lipid modification"/>
    <property type="evidence" value="ECO:0007669"/>
    <property type="project" value="TreeGrafter"/>
</dbReference>
<feature type="transmembrane region" description="Helical" evidence="1">
    <location>
        <begin position="109"/>
        <end position="128"/>
    </location>
</feature>
<keyword evidence="1" id="KW-0472">Membrane</keyword>
<dbReference type="PANTHER" id="PTHR13906:SF6">
    <property type="entry name" value="LYSOPHOSPHOLIPID ACYLTRANSFERASE 1"/>
    <property type="match status" value="1"/>
</dbReference>
<sequence>MFLANSIIVPFAVFLKILHQQNLTSAFCCVLSFTPRHQLILMLNKYTFWFRCYLSPNKDRKNIRHVVATTLGTLFGIFCFGWYSLHFFILVSVCYVIMVKAGVDNIHRFSLVTALGYLSICQISRVYIFDYGLLSTDFSG</sequence>
<evidence type="ECO:0000313" key="2">
    <source>
        <dbReference type="Ensembl" id="ENSECRP00000026371.1"/>
    </source>
</evidence>
<accession>A0A8C4T3J0</accession>
<evidence type="ECO:0000256" key="1">
    <source>
        <dbReference type="SAM" id="Phobius"/>
    </source>
</evidence>
<dbReference type="GO" id="GO:0016020">
    <property type="term" value="C:membrane"/>
    <property type="evidence" value="ECO:0007669"/>
    <property type="project" value="TreeGrafter"/>
</dbReference>
<proteinExistence type="predicted"/>
<organism evidence="2 3">
    <name type="scientific">Erpetoichthys calabaricus</name>
    <name type="common">Rope fish</name>
    <name type="synonym">Calamoichthys calabaricus</name>
    <dbReference type="NCBI Taxonomy" id="27687"/>
    <lineage>
        <taxon>Eukaryota</taxon>
        <taxon>Metazoa</taxon>
        <taxon>Chordata</taxon>
        <taxon>Craniata</taxon>
        <taxon>Vertebrata</taxon>
        <taxon>Euteleostomi</taxon>
        <taxon>Actinopterygii</taxon>
        <taxon>Polypteriformes</taxon>
        <taxon>Polypteridae</taxon>
        <taxon>Erpetoichthys</taxon>
    </lineage>
</organism>
<reference evidence="2" key="3">
    <citation type="submission" date="2025-09" db="UniProtKB">
        <authorList>
            <consortium name="Ensembl"/>
        </authorList>
    </citation>
    <scope>IDENTIFICATION</scope>
</reference>
<feature type="transmembrane region" description="Helical" evidence="1">
    <location>
        <begin position="74"/>
        <end position="97"/>
    </location>
</feature>
<protein>
    <submittedName>
        <fullName evidence="2">Membrane bound O-acyltransferase domain containing 1</fullName>
    </submittedName>
</protein>
<name>A0A8C4T3J0_ERPCA</name>